<evidence type="ECO:0000313" key="19">
    <source>
        <dbReference type="EMBL" id="CAB3645985.1"/>
    </source>
</evidence>
<dbReference type="PANTHER" id="PTHR32552">
    <property type="entry name" value="FERRICHROME IRON RECEPTOR-RELATED"/>
    <property type="match status" value="1"/>
</dbReference>
<evidence type="ECO:0000256" key="11">
    <source>
        <dbReference type="ARBA" id="ARBA00023136"/>
    </source>
</evidence>
<evidence type="ECO:0000259" key="18">
    <source>
        <dbReference type="Pfam" id="PF07715"/>
    </source>
</evidence>
<dbReference type="NCBIfam" id="TIGR01783">
    <property type="entry name" value="TonB-siderophor"/>
    <property type="match status" value="1"/>
</dbReference>
<dbReference type="EMBL" id="CADIKB010000002">
    <property type="protein sequence ID" value="CAB3645985.1"/>
    <property type="molecule type" value="Genomic_DNA"/>
</dbReference>
<dbReference type="InterPro" id="IPR037066">
    <property type="entry name" value="Plug_dom_sf"/>
</dbReference>
<keyword evidence="10 15" id="KW-0798">TonB box</keyword>
<evidence type="ECO:0000256" key="16">
    <source>
        <dbReference type="SAM" id="MobiDB-lite"/>
    </source>
</evidence>
<dbReference type="Gene3D" id="2.170.130.10">
    <property type="entry name" value="TonB-dependent receptor, plug domain"/>
    <property type="match status" value="1"/>
</dbReference>
<evidence type="ECO:0000256" key="1">
    <source>
        <dbReference type="ARBA" id="ARBA00004571"/>
    </source>
</evidence>
<comment type="similarity">
    <text evidence="2 14 15">Belongs to the TonB-dependent receptor family.</text>
</comment>
<name>A0A6J4ZXS1_9BURK</name>
<dbReference type="InterPro" id="IPR000531">
    <property type="entry name" value="Beta-barrel_TonB"/>
</dbReference>
<sequence length="756" mass="82722">MALLRLNNEHPRPQNPGQLMTGGMFRARRAGRHAIMTAMKGMVLAAAAGHAHAQATQSAQDATAQIDATPGISLPAITVKDPRNESSVGLVGKRSRTGTKTDTPIAEIPQTINVVTAEQIEMTGATDINQALRYIPGFSSFGSDARTDWYAALRGFTPTLFVDGLQTPNTAALAAWRVDPYMIDSATVLRGPTSVLYGAGDPGAMVDVQTAQADGTRVREIGVQLGNYARKQTMIDLGDTLDADGKYAYRFLGVARDGNALTGPNMDQRVALAPSFRWRPNASTSLTLTATYLQDRGDISYNFLPAQGTVLPNPNGPLSPDVYMGDPAFNHYQKKQQSVGYQFSHDLDSIWTLHQNLRWMHLSGDDGSVFGAGFAPHSMTDMTRYAGLFQMNYSRFDVDNHAQARFGTGPLEHTLLLGFQYNRQTTTESVWLAQAPYLDLYNPVYTPVSTAIFSGRTSFGHTDTYTAMNTFATYAQDQIKAGRWTMTLGGREDWVDMHEDNRQTGTRIKQTNSAFSGRVGLTYQGDYGLSPYVSYSTSFNPVIGVNMNGGGLPKPTRGRQIEAGVRWQPAARNVLLSAAVYEIHQTNVVTPAPANLDPTGTSFVQTGEVRSRGVELNAVGNITRDLSIIASYVYQDVKNIKANDASLNHWPVDVPRPRQMASLWTDWTWHTGALAGFGMGAGIRYQSALAGAPDNSLRIASYTVYDAALHYDTRNWRLALNAANLFDRRYVSGCQSYAVCVFGNERTVLASARYNW</sequence>
<evidence type="ECO:0000256" key="14">
    <source>
        <dbReference type="PROSITE-ProRule" id="PRU01360"/>
    </source>
</evidence>
<dbReference type="InterPro" id="IPR039426">
    <property type="entry name" value="TonB-dep_rcpt-like"/>
</dbReference>
<evidence type="ECO:0000256" key="13">
    <source>
        <dbReference type="ARBA" id="ARBA00023237"/>
    </source>
</evidence>
<dbReference type="GO" id="GO:0015891">
    <property type="term" value="P:siderophore transport"/>
    <property type="evidence" value="ECO:0007669"/>
    <property type="project" value="InterPro"/>
</dbReference>
<evidence type="ECO:0000256" key="7">
    <source>
        <dbReference type="ARBA" id="ARBA00022729"/>
    </source>
</evidence>
<feature type="domain" description="TonB-dependent receptor-like beta-barrel" evidence="17">
    <location>
        <begin position="278"/>
        <end position="725"/>
    </location>
</feature>
<dbReference type="Gene3D" id="2.40.170.20">
    <property type="entry name" value="TonB-dependent receptor, beta-barrel domain"/>
    <property type="match status" value="1"/>
</dbReference>
<evidence type="ECO:0000259" key="17">
    <source>
        <dbReference type="Pfam" id="PF00593"/>
    </source>
</evidence>
<comment type="subcellular location">
    <subcellularLocation>
        <location evidence="1 14">Cell outer membrane</location>
        <topology evidence="1 14">Multi-pass membrane protein</topology>
    </subcellularLocation>
</comment>
<evidence type="ECO:0000256" key="8">
    <source>
        <dbReference type="ARBA" id="ARBA00023004"/>
    </source>
</evidence>
<dbReference type="GO" id="GO:0015344">
    <property type="term" value="F:siderophore uptake transmembrane transporter activity"/>
    <property type="evidence" value="ECO:0007669"/>
    <property type="project" value="TreeGrafter"/>
</dbReference>
<organism evidence="19 20">
    <name type="scientific">Paraburkholderia phenoliruptrix</name>
    <dbReference type="NCBI Taxonomy" id="252970"/>
    <lineage>
        <taxon>Bacteria</taxon>
        <taxon>Pseudomonadati</taxon>
        <taxon>Pseudomonadota</taxon>
        <taxon>Betaproteobacteria</taxon>
        <taxon>Burkholderiales</taxon>
        <taxon>Burkholderiaceae</taxon>
        <taxon>Paraburkholderia</taxon>
    </lineage>
</organism>
<dbReference type="PANTHER" id="PTHR32552:SF68">
    <property type="entry name" value="FERRICHROME OUTER MEMBRANE TRANSPORTER_PHAGE RECEPTOR"/>
    <property type="match status" value="1"/>
</dbReference>
<gene>
    <name evidence="19" type="primary">fhuA_1</name>
    <name evidence="19" type="ORF">LMG22037_00591</name>
</gene>
<dbReference type="InterPro" id="IPR036942">
    <property type="entry name" value="Beta-barrel_TonB_sf"/>
</dbReference>
<keyword evidence="8" id="KW-0408">Iron</keyword>
<evidence type="ECO:0000256" key="6">
    <source>
        <dbReference type="ARBA" id="ARBA00022692"/>
    </source>
</evidence>
<dbReference type="InterPro" id="IPR010105">
    <property type="entry name" value="TonB_sidphr_rcpt"/>
</dbReference>
<feature type="region of interest" description="Disordered" evidence="16">
    <location>
        <begin position="1"/>
        <end position="21"/>
    </location>
</feature>
<dbReference type="CDD" id="cd01347">
    <property type="entry name" value="ligand_gated_channel"/>
    <property type="match status" value="1"/>
</dbReference>
<evidence type="ECO:0000313" key="20">
    <source>
        <dbReference type="Proteomes" id="UP000494249"/>
    </source>
</evidence>
<dbReference type="GO" id="GO:0038023">
    <property type="term" value="F:signaling receptor activity"/>
    <property type="evidence" value="ECO:0007669"/>
    <property type="project" value="InterPro"/>
</dbReference>
<keyword evidence="6 14" id="KW-0812">Transmembrane</keyword>
<keyword evidence="9" id="KW-0406">Ion transport</keyword>
<feature type="domain" description="TonB-dependent receptor plug" evidence="18">
    <location>
        <begin position="105"/>
        <end position="204"/>
    </location>
</feature>
<feature type="region of interest" description="Disordered" evidence="16">
    <location>
        <begin position="83"/>
        <end position="102"/>
    </location>
</feature>
<dbReference type="Proteomes" id="UP000494249">
    <property type="component" value="Unassembled WGS sequence"/>
</dbReference>
<dbReference type="PROSITE" id="PS52016">
    <property type="entry name" value="TONB_DEPENDENT_REC_3"/>
    <property type="match status" value="1"/>
</dbReference>
<evidence type="ECO:0000256" key="3">
    <source>
        <dbReference type="ARBA" id="ARBA00022448"/>
    </source>
</evidence>
<evidence type="ECO:0000256" key="15">
    <source>
        <dbReference type="RuleBase" id="RU003357"/>
    </source>
</evidence>
<keyword evidence="13 14" id="KW-0998">Cell outer membrane</keyword>
<keyword evidence="11 14" id="KW-0472">Membrane</keyword>
<evidence type="ECO:0000256" key="5">
    <source>
        <dbReference type="ARBA" id="ARBA00022496"/>
    </source>
</evidence>
<evidence type="ECO:0000256" key="9">
    <source>
        <dbReference type="ARBA" id="ARBA00023065"/>
    </source>
</evidence>
<keyword evidence="12 19" id="KW-0675">Receptor</keyword>
<keyword evidence="7" id="KW-0732">Signal</keyword>
<dbReference type="InterPro" id="IPR012910">
    <property type="entry name" value="Plug_dom"/>
</dbReference>
<dbReference type="GO" id="GO:0009279">
    <property type="term" value="C:cell outer membrane"/>
    <property type="evidence" value="ECO:0007669"/>
    <property type="project" value="UniProtKB-SubCell"/>
</dbReference>
<dbReference type="AlphaFoldDB" id="A0A6J4ZXS1"/>
<dbReference type="SUPFAM" id="SSF56935">
    <property type="entry name" value="Porins"/>
    <property type="match status" value="1"/>
</dbReference>
<evidence type="ECO:0000256" key="4">
    <source>
        <dbReference type="ARBA" id="ARBA00022452"/>
    </source>
</evidence>
<evidence type="ECO:0000256" key="10">
    <source>
        <dbReference type="ARBA" id="ARBA00023077"/>
    </source>
</evidence>
<proteinExistence type="inferred from homology"/>
<protein>
    <submittedName>
        <fullName evidence="19">Ferrichrome outer membrane transporter/phage receptor</fullName>
    </submittedName>
</protein>
<accession>A0A6J4ZXS1</accession>
<evidence type="ECO:0000256" key="2">
    <source>
        <dbReference type="ARBA" id="ARBA00009810"/>
    </source>
</evidence>
<keyword evidence="4 14" id="KW-1134">Transmembrane beta strand</keyword>
<dbReference type="Pfam" id="PF00593">
    <property type="entry name" value="TonB_dep_Rec_b-barrel"/>
    <property type="match status" value="1"/>
</dbReference>
<evidence type="ECO:0000256" key="12">
    <source>
        <dbReference type="ARBA" id="ARBA00023170"/>
    </source>
</evidence>
<keyword evidence="5" id="KW-0410">Iron transport</keyword>
<reference evidence="19 20" key="1">
    <citation type="submission" date="2020-04" db="EMBL/GenBank/DDBJ databases">
        <authorList>
            <person name="De Canck E."/>
        </authorList>
    </citation>
    <scope>NUCLEOTIDE SEQUENCE [LARGE SCALE GENOMIC DNA]</scope>
    <source>
        <strain evidence="19 20">LMG 22037</strain>
    </source>
</reference>
<dbReference type="Pfam" id="PF07715">
    <property type="entry name" value="Plug"/>
    <property type="match status" value="1"/>
</dbReference>
<keyword evidence="3 14" id="KW-0813">Transport</keyword>